<sequence>MEGASRQDNYSTLEVDKEKNRDLPVAKEDEADLPQAIDHDAPEVVQKKEAAPAAAARPRKILGLSRKVFWIVLAVFILVIIGAAVGGGVGGSLAHKSKSSQPSGPPQILPGSNIASINYTDTQNITHYRVFFQATTAVIYQSDFDSSTSAWTVSPAQASDNTTALVPMNGTSLSAHIDFHLLFIDSDNTIRELTSNLTSPAWLEGSFRQTLPVVNSSIVSSGKQCAQCSTNNTIIFQGQQNNQNTLNAVNITADATDTIKLIASTVSPVLGSGMGLTQLLPDADNNASTFALYVNAGSLQEVTYNISSQTWDLQDAMAADGVVASLGAEAHIAAWCTVQGGYRYVKVLSSTSSGGVQLVAWSGAPGQAGWTQSSSVDAFEDVVKNSAIAFNEDGRVYAFGAGEDGAAALTEWAYQEGNTFGRVGVVNTTIV</sequence>
<proteinExistence type="predicted"/>
<organism evidence="1 2">
    <name type="scientific">Neofusicoccum parvum</name>
    <dbReference type="NCBI Taxonomy" id="310453"/>
    <lineage>
        <taxon>Eukaryota</taxon>
        <taxon>Fungi</taxon>
        <taxon>Dikarya</taxon>
        <taxon>Ascomycota</taxon>
        <taxon>Pezizomycotina</taxon>
        <taxon>Dothideomycetes</taxon>
        <taxon>Dothideomycetes incertae sedis</taxon>
        <taxon>Botryosphaeriales</taxon>
        <taxon>Botryosphaeriaceae</taxon>
        <taxon>Neofusicoccum</taxon>
    </lineage>
</organism>
<evidence type="ECO:0000313" key="2">
    <source>
        <dbReference type="Proteomes" id="UP001165186"/>
    </source>
</evidence>
<comment type="caution">
    <text evidence="1">The sequence shown here is derived from an EMBL/GenBank/DDBJ whole genome shotgun (WGS) entry which is preliminary data.</text>
</comment>
<evidence type="ECO:0000313" key="1">
    <source>
        <dbReference type="EMBL" id="GME44243.1"/>
    </source>
</evidence>
<protein>
    <submittedName>
        <fullName evidence="1">Fungal fucose-specific lectin</fullName>
    </submittedName>
</protein>
<name>A0ACB5SKQ3_9PEZI</name>
<gene>
    <name evidence="1" type="primary">g9505</name>
    <name evidence="1" type="ORF">NpPPO83_00009505</name>
</gene>
<reference evidence="1" key="1">
    <citation type="submission" date="2024-09" db="EMBL/GenBank/DDBJ databases">
        <title>Draft Genome Sequences of Neofusicoccum parvum.</title>
        <authorList>
            <person name="Ashida A."/>
            <person name="Camagna M."/>
            <person name="Tanaka A."/>
            <person name="Takemoto D."/>
        </authorList>
    </citation>
    <scope>NUCLEOTIDE SEQUENCE</scope>
    <source>
        <strain evidence="1">PPO83</strain>
    </source>
</reference>
<accession>A0ACB5SKQ3</accession>
<keyword evidence="2" id="KW-1185">Reference proteome</keyword>
<dbReference type="Proteomes" id="UP001165186">
    <property type="component" value="Unassembled WGS sequence"/>
</dbReference>
<dbReference type="EMBL" id="BSXG01000113">
    <property type="protein sequence ID" value="GME44243.1"/>
    <property type="molecule type" value="Genomic_DNA"/>
</dbReference>